<keyword evidence="5" id="KW-1185">Reference proteome</keyword>
<evidence type="ECO:0000313" key="4">
    <source>
        <dbReference type="EMBL" id="EGD73219.1"/>
    </source>
</evidence>
<keyword evidence="2" id="KW-0812">Transmembrane</keyword>
<dbReference type="InParanoid" id="F2U916"/>
<keyword evidence="3" id="KW-0732">Signal</keyword>
<evidence type="ECO:0000256" key="2">
    <source>
        <dbReference type="SAM" id="Phobius"/>
    </source>
</evidence>
<protein>
    <submittedName>
        <fullName evidence="4">Uncharacterized protein</fullName>
    </submittedName>
</protein>
<sequence>MVVAVLGIILLALVSVSSGSTSVDQQPAEATTFERLDQSQTGRVTTFHIPSSGVWQSFTAGLTGNLTRLDVLLGQAKPGDTCNTYDGDLVLYEGSGRFQAPFFSQHSQLTSQRVVGSECRCTSKDCVVWQSFVLSSAVPVVAGERYSFFLSPPHRHRRISFRVGLAVADLYTAGSNHFAAPGYDFTFKTYVNVDSDAVDLSQQEDSTQPTGSPEGSTAEPTDRNASNSAGSAVQTSLLVAGLVCAATIFVVLVMAFVRRQRRRGARVLALGTFAPRGTGDKNSRMRGGDAADVDAVVFDDLFYHDDDAAAAGTWRQTFEAALDGQPVQRAWDAESQHFTTTVSGDAGLWQRHPSPLSHEQTEDGGRGEGHGHGCDAEEAAAEAELHRHMGGVGARAAQMRARGHQHTVLWLEFNEPSAHDGVMMPSTTHSGSGGDRGGDWDNWDSADVYVDDAHANVSTT</sequence>
<keyword evidence="2" id="KW-1133">Transmembrane helix</keyword>
<name>F2U916_SALR5</name>
<gene>
    <name evidence="4" type="ORF">PTSG_04934</name>
</gene>
<proteinExistence type="predicted"/>
<dbReference type="RefSeq" id="XP_004994250.1">
    <property type="nucleotide sequence ID" value="XM_004994193.1"/>
</dbReference>
<dbReference type="KEGG" id="sre:PTSG_04934"/>
<dbReference type="AlphaFoldDB" id="F2U916"/>
<dbReference type="Proteomes" id="UP000007799">
    <property type="component" value="Unassembled WGS sequence"/>
</dbReference>
<keyword evidence="2" id="KW-0472">Membrane</keyword>
<dbReference type="GeneID" id="16074829"/>
<feature type="region of interest" description="Disordered" evidence="1">
    <location>
        <begin position="345"/>
        <end position="374"/>
    </location>
</feature>
<evidence type="ECO:0000256" key="1">
    <source>
        <dbReference type="SAM" id="MobiDB-lite"/>
    </source>
</evidence>
<feature type="chain" id="PRO_5003287263" evidence="3">
    <location>
        <begin position="20"/>
        <end position="460"/>
    </location>
</feature>
<evidence type="ECO:0000313" key="5">
    <source>
        <dbReference type="Proteomes" id="UP000007799"/>
    </source>
</evidence>
<feature type="transmembrane region" description="Helical" evidence="2">
    <location>
        <begin position="237"/>
        <end position="257"/>
    </location>
</feature>
<feature type="signal peptide" evidence="3">
    <location>
        <begin position="1"/>
        <end position="19"/>
    </location>
</feature>
<accession>F2U916</accession>
<feature type="compositionally biased region" description="Basic and acidic residues" evidence="1">
    <location>
        <begin position="359"/>
        <end position="374"/>
    </location>
</feature>
<reference evidence="4" key="1">
    <citation type="submission" date="2009-08" db="EMBL/GenBank/DDBJ databases">
        <title>Annotation of Salpingoeca rosetta.</title>
        <authorList>
            <consortium name="The Broad Institute Genome Sequencing Platform"/>
            <person name="Russ C."/>
            <person name="Cuomo C."/>
            <person name="Burger G."/>
            <person name="Gray M.W."/>
            <person name="Holland P.W.H."/>
            <person name="King N."/>
            <person name="Lang F.B.F."/>
            <person name="Roger A.J."/>
            <person name="Ruiz-Trillo I."/>
            <person name="Young S.K."/>
            <person name="Zeng Q."/>
            <person name="Gargeya S."/>
            <person name="Alvarado L."/>
            <person name="Berlin A."/>
            <person name="Chapman S.B."/>
            <person name="Chen Z."/>
            <person name="Freedman E."/>
            <person name="Gellesch M."/>
            <person name="Goldberg J."/>
            <person name="Griggs A."/>
            <person name="Gujja S."/>
            <person name="Heilman E."/>
            <person name="Heiman D."/>
            <person name="Howarth C."/>
            <person name="Mehta T."/>
            <person name="Neiman D."/>
            <person name="Pearson M."/>
            <person name="Roberts A."/>
            <person name="Saif S."/>
            <person name="Shea T."/>
            <person name="Shenoy N."/>
            <person name="Sisk P."/>
            <person name="Stolte C."/>
            <person name="Sykes S."/>
            <person name="White J."/>
            <person name="Yandava C."/>
            <person name="Haas B."/>
            <person name="Nusbaum C."/>
            <person name="Birren B."/>
        </authorList>
    </citation>
    <scope>NUCLEOTIDE SEQUENCE [LARGE SCALE GENOMIC DNA]</scope>
    <source>
        <strain evidence="4">ATCC 50818</strain>
    </source>
</reference>
<organism evidence="5">
    <name type="scientific">Salpingoeca rosetta (strain ATCC 50818 / BSB-021)</name>
    <dbReference type="NCBI Taxonomy" id="946362"/>
    <lineage>
        <taxon>Eukaryota</taxon>
        <taxon>Choanoflagellata</taxon>
        <taxon>Craspedida</taxon>
        <taxon>Salpingoecidae</taxon>
        <taxon>Salpingoeca</taxon>
    </lineage>
</organism>
<feature type="region of interest" description="Disordered" evidence="1">
    <location>
        <begin position="200"/>
        <end position="228"/>
    </location>
</feature>
<evidence type="ECO:0000256" key="3">
    <source>
        <dbReference type="SAM" id="SignalP"/>
    </source>
</evidence>
<dbReference type="EMBL" id="GL832965">
    <property type="protein sequence ID" value="EGD73219.1"/>
    <property type="molecule type" value="Genomic_DNA"/>
</dbReference>